<sequence>MAVFTFVVKCTSGTWTAKQTGGQSSLEDSASNTWELQRKLTNLALTAAGSGVVSSSFSFVTPSSAVAQVIVGGGAGGAVFSGGATAPSAAAGAAAAAAEEKIEEKKEEKEESDDDMGFSLFD</sequence>
<dbReference type="PANTHER" id="PTHR47207">
    <property type="entry name" value="60S ACIDIC RIBOSOMAL PROTEIN P3-1-RELATED"/>
    <property type="match status" value="1"/>
</dbReference>
<feature type="compositionally biased region" description="Basic and acidic residues" evidence="1">
    <location>
        <begin position="99"/>
        <end position="109"/>
    </location>
</feature>
<dbReference type="EMBL" id="OZ019911">
    <property type="protein sequence ID" value="CAK9212340.1"/>
    <property type="molecule type" value="Genomic_DNA"/>
</dbReference>
<evidence type="ECO:0008006" key="4">
    <source>
        <dbReference type="Google" id="ProtNLM"/>
    </source>
</evidence>
<dbReference type="PANTHER" id="PTHR47207:SF2">
    <property type="entry name" value="LARGE RIBOSOMAL SUBUNIT PROTEIN P3Y-RELATED"/>
    <property type="match status" value="1"/>
</dbReference>
<feature type="region of interest" description="Disordered" evidence="1">
    <location>
        <begin position="99"/>
        <end position="122"/>
    </location>
</feature>
<dbReference type="InterPro" id="IPR044252">
    <property type="entry name" value="RPP3"/>
</dbReference>
<keyword evidence="3" id="KW-1185">Reference proteome</keyword>
<dbReference type="Proteomes" id="UP001497512">
    <property type="component" value="Chromosome 19"/>
</dbReference>
<protein>
    <recommendedName>
        <fullName evidence="4">60S acidic ribosomal protein P3</fullName>
    </recommendedName>
</protein>
<proteinExistence type="predicted"/>
<reference evidence="2" key="1">
    <citation type="submission" date="2024-02" db="EMBL/GenBank/DDBJ databases">
        <authorList>
            <consortium name="ELIXIR-Norway"/>
            <consortium name="Elixir Norway"/>
        </authorList>
    </citation>
    <scope>NUCLEOTIDE SEQUENCE</scope>
</reference>
<gene>
    <name evidence="2" type="ORF">CSSPTR1EN2_LOCUS11187</name>
</gene>
<name>A0ABP0U583_9BRYO</name>
<accession>A0ABP0U583</accession>
<evidence type="ECO:0000313" key="3">
    <source>
        <dbReference type="Proteomes" id="UP001497512"/>
    </source>
</evidence>
<evidence type="ECO:0000256" key="1">
    <source>
        <dbReference type="SAM" id="MobiDB-lite"/>
    </source>
</evidence>
<evidence type="ECO:0000313" key="2">
    <source>
        <dbReference type="EMBL" id="CAK9212340.1"/>
    </source>
</evidence>
<dbReference type="Pfam" id="PF00428">
    <property type="entry name" value="Ribosomal_60s"/>
    <property type="match status" value="1"/>
</dbReference>
<organism evidence="2 3">
    <name type="scientific">Sphagnum troendelagicum</name>
    <dbReference type="NCBI Taxonomy" id="128251"/>
    <lineage>
        <taxon>Eukaryota</taxon>
        <taxon>Viridiplantae</taxon>
        <taxon>Streptophyta</taxon>
        <taxon>Embryophyta</taxon>
        <taxon>Bryophyta</taxon>
        <taxon>Sphagnophytina</taxon>
        <taxon>Sphagnopsida</taxon>
        <taxon>Sphagnales</taxon>
        <taxon>Sphagnaceae</taxon>
        <taxon>Sphagnum</taxon>
    </lineage>
</organism>